<organism evidence="3 4">
    <name type="scientific">Actinophytocola glycyrrhizae</name>
    <dbReference type="NCBI Taxonomy" id="2044873"/>
    <lineage>
        <taxon>Bacteria</taxon>
        <taxon>Bacillati</taxon>
        <taxon>Actinomycetota</taxon>
        <taxon>Actinomycetes</taxon>
        <taxon>Pseudonocardiales</taxon>
        <taxon>Pseudonocardiaceae</taxon>
    </lineage>
</organism>
<evidence type="ECO:0000313" key="4">
    <source>
        <dbReference type="Proteomes" id="UP001595859"/>
    </source>
</evidence>
<dbReference type="EMBL" id="JBHSIS010000006">
    <property type="protein sequence ID" value="MFC4854620.1"/>
    <property type="molecule type" value="Genomic_DNA"/>
</dbReference>
<dbReference type="RefSeq" id="WP_378056550.1">
    <property type="nucleotide sequence ID" value="NZ_JBHSIS010000006.1"/>
</dbReference>
<keyword evidence="4" id="KW-1185">Reference proteome</keyword>
<gene>
    <name evidence="3" type="ORF">ACFPCV_14005</name>
</gene>
<dbReference type="PROSITE" id="PS51257">
    <property type="entry name" value="PROKAR_LIPOPROTEIN"/>
    <property type="match status" value="1"/>
</dbReference>
<proteinExistence type="predicted"/>
<accession>A0ABV9S258</accession>
<keyword evidence="1" id="KW-0175">Coiled coil</keyword>
<keyword evidence="2" id="KW-0732">Signal</keyword>
<feature type="coiled-coil region" evidence="1">
    <location>
        <begin position="68"/>
        <end position="95"/>
    </location>
</feature>
<reference evidence="4" key="1">
    <citation type="journal article" date="2019" name="Int. J. Syst. Evol. Microbiol.">
        <title>The Global Catalogue of Microorganisms (GCM) 10K type strain sequencing project: providing services to taxonomists for standard genome sequencing and annotation.</title>
        <authorList>
            <consortium name="The Broad Institute Genomics Platform"/>
            <consortium name="The Broad Institute Genome Sequencing Center for Infectious Disease"/>
            <person name="Wu L."/>
            <person name="Ma J."/>
        </authorList>
    </citation>
    <scope>NUCLEOTIDE SEQUENCE [LARGE SCALE GENOMIC DNA]</scope>
    <source>
        <strain evidence="4">ZS-22-S1</strain>
    </source>
</reference>
<evidence type="ECO:0000313" key="3">
    <source>
        <dbReference type="EMBL" id="MFC4854620.1"/>
    </source>
</evidence>
<evidence type="ECO:0000256" key="1">
    <source>
        <dbReference type="SAM" id="Coils"/>
    </source>
</evidence>
<evidence type="ECO:0000256" key="2">
    <source>
        <dbReference type="SAM" id="SignalP"/>
    </source>
</evidence>
<sequence>MSRLVLGLVVLIAAASCTTTPADSTPPPTTTEGRPAPAATAWMADLCTTASDLRIGLWTSAKDTEPLRQQLRDQLDTAADEVDAALDELAAMSAAPVDGGDTAVTQLGNELTDLRDELVRGRDDLDELPTDASEKRLGQVVGKVWPNAAARAADPFTGVTVSDAMRDAAAGPDCAPFSF</sequence>
<feature type="chain" id="PRO_5045496011" evidence="2">
    <location>
        <begin position="23"/>
        <end position="179"/>
    </location>
</feature>
<name>A0ABV9S258_9PSEU</name>
<dbReference type="Proteomes" id="UP001595859">
    <property type="component" value="Unassembled WGS sequence"/>
</dbReference>
<protein>
    <submittedName>
        <fullName evidence="3">Uncharacterized protein</fullName>
    </submittedName>
</protein>
<comment type="caution">
    <text evidence="3">The sequence shown here is derived from an EMBL/GenBank/DDBJ whole genome shotgun (WGS) entry which is preliminary data.</text>
</comment>
<feature type="signal peptide" evidence="2">
    <location>
        <begin position="1"/>
        <end position="22"/>
    </location>
</feature>